<dbReference type="STRING" id="887929.HMP0721_1744"/>
<dbReference type="InterPro" id="IPR005232">
    <property type="entry name" value="LarE"/>
</dbReference>
<dbReference type="EMBL" id="AEQN01000023">
    <property type="protein sequence ID" value="EFV01005.1"/>
    <property type="molecule type" value="Genomic_DNA"/>
</dbReference>
<dbReference type="Proteomes" id="UP000004754">
    <property type="component" value="Unassembled WGS sequence"/>
</dbReference>
<organism evidence="2 3">
    <name type="scientific">Pseudoramibacter alactolyticus ATCC 23263</name>
    <dbReference type="NCBI Taxonomy" id="887929"/>
    <lineage>
        <taxon>Bacteria</taxon>
        <taxon>Bacillati</taxon>
        <taxon>Bacillota</taxon>
        <taxon>Clostridia</taxon>
        <taxon>Eubacteriales</taxon>
        <taxon>Eubacteriaceae</taxon>
        <taxon>Pseudoramibacter</taxon>
    </lineage>
</organism>
<dbReference type="PANTHER" id="PTHR43169:SF2">
    <property type="entry name" value="NAD_GMP SYNTHASE DOMAIN-CONTAINING PROTEIN"/>
    <property type="match status" value="1"/>
</dbReference>
<dbReference type="Gene3D" id="3.40.50.620">
    <property type="entry name" value="HUPs"/>
    <property type="match status" value="1"/>
</dbReference>
<evidence type="ECO:0000256" key="1">
    <source>
        <dbReference type="PIRSR" id="PIRSR006661-1"/>
    </source>
</evidence>
<dbReference type="InterPro" id="IPR014729">
    <property type="entry name" value="Rossmann-like_a/b/a_fold"/>
</dbReference>
<keyword evidence="3" id="KW-1185">Reference proteome</keyword>
<protein>
    <submittedName>
        <fullName evidence="2">TIGR00268 family protein</fullName>
    </submittedName>
</protein>
<comment type="caution">
    <text evidence="2">The sequence shown here is derived from an EMBL/GenBank/DDBJ whole genome shotgun (WGS) entry which is preliminary data.</text>
</comment>
<reference evidence="2 3" key="1">
    <citation type="submission" date="2010-12" db="EMBL/GenBank/DDBJ databases">
        <authorList>
            <person name="Muzny D."/>
            <person name="Qin X."/>
            <person name="Deng J."/>
            <person name="Jiang H."/>
            <person name="Liu Y."/>
            <person name="Qu J."/>
            <person name="Song X.-Z."/>
            <person name="Zhang L."/>
            <person name="Thornton R."/>
            <person name="Coyle M."/>
            <person name="Francisco L."/>
            <person name="Jackson L."/>
            <person name="Javaid M."/>
            <person name="Korchina V."/>
            <person name="Kovar C."/>
            <person name="Mata R."/>
            <person name="Mathew T."/>
            <person name="Ngo R."/>
            <person name="Nguyen L."/>
            <person name="Nguyen N."/>
            <person name="Okwuonu G."/>
            <person name="Ongeri F."/>
            <person name="Pham C."/>
            <person name="Simmons D."/>
            <person name="Wilczek-Boney K."/>
            <person name="Hale W."/>
            <person name="Jakkamsetti A."/>
            <person name="Pham P."/>
            <person name="Ruth R."/>
            <person name="San Lucas F."/>
            <person name="Warren J."/>
            <person name="Zhang J."/>
            <person name="Zhao Z."/>
            <person name="Zhou C."/>
            <person name="Zhu D."/>
            <person name="Lee S."/>
            <person name="Bess C."/>
            <person name="Blankenburg K."/>
            <person name="Forbes L."/>
            <person name="Fu Q."/>
            <person name="Gubbala S."/>
            <person name="Hirani K."/>
            <person name="Jayaseelan J.C."/>
            <person name="Lara F."/>
            <person name="Munidasa M."/>
            <person name="Palculict T."/>
            <person name="Patil S."/>
            <person name="Pu L.-L."/>
            <person name="Saada N."/>
            <person name="Tang L."/>
            <person name="Weissenberger G."/>
            <person name="Zhu Y."/>
            <person name="Hemphill L."/>
            <person name="Shang Y."/>
            <person name="Youmans B."/>
            <person name="Ayvaz T."/>
            <person name="Ross M."/>
            <person name="Santibanez J."/>
            <person name="Aqrawi P."/>
            <person name="Gross S."/>
            <person name="Joshi V."/>
            <person name="Fowler G."/>
            <person name="Nazareth L."/>
            <person name="Reid J."/>
            <person name="Worley K."/>
            <person name="Petrosino J."/>
            <person name="Highlander S."/>
            <person name="Gibbs R."/>
        </authorList>
    </citation>
    <scope>NUCLEOTIDE SEQUENCE [LARGE SCALE GENOMIC DNA]</scope>
    <source>
        <strain evidence="2 3">ATCC 23263</strain>
    </source>
</reference>
<dbReference type="PIRSF" id="PIRSF006661">
    <property type="entry name" value="PP-lp_UCP006661"/>
    <property type="match status" value="1"/>
</dbReference>
<accession>E6MIA9</accession>
<feature type="active site" description="Nucleophile and sulfur donor" evidence="1">
    <location>
        <position position="196"/>
    </location>
</feature>
<dbReference type="PANTHER" id="PTHR43169">
    <property type="entry name" value="EXSB FAMILY PROTEIN"/>
    <property type="match status" value="1"/>
</dbReference>
<gene>
    <name evidence="2" type="ORF">HMP0721_1744</name>
</gene>
<dbReference type="eggNOG" id="COG1606">
    <property type="taxonomic scope" value="Bacteria"/>
</dbReference>
<dbReference type="InterPro" id="IPR052188">
    <property type="entry name" value="Ni-pincer_cofactor_biosynth"/>
</dbReference>
<evidence type="ECO:0000313" key="2">
    <source>
        <dbReference type="EMBL" id="EFV01005.1"/>
    </source>
</evidence>
<dbReference type="HOGENOM" id="CLU_061181_2_0_9"/>
<dbReference type="SUPFAM" id="SSF52402">
    <property type="entry name" value="Adenine nucleotide alpha hydrolases-like"/>
    <property type="match status" value="1"/>
</dbReference>
<dbReference type="GO" id="GO:0016783">
    <property type="term" value="F:sulfurtransferase activity"/>
    <property type="evidence" value="ECO:0007669"/>
    <property type="project" value="InterPro"/>
</dbReference>
<dbReference type="AlphaFoldDB" id="E6MIA9"/>
<proteinExistence type="predicted"/>
<sequence>MINLLKKRMTHQKHERRKKMNARLAQKYAALKANIRSLGSVAVAFSGGVDSTLLLKAAHDVLGDKAIGVTVQADIVPPREMEEAADFCKTEQIRQIVCGVDALGLEGFADNPPDRCYWCKKNNFSEILKIAAANGFAAVAEGSNLDDLGDYRPGMQAVAELAVVSPLREAGLTKDDIRAISRELGLPTWDKPSYACLASRFAYGEKITEEKLAMVDKAEQLLIDLGYRQMRVRIHGSRDYIARIELPAGEAATLFAHREAVDAAFKALGFRYVTVDLTGYRTGSMNETLGADQ</sequence>
<name>E6MIA9_9FIRM</name>
<evidence type="ECO:0000313" key="3">
    <source>
        <dbReference type="Proteomes" id="UP000004754"/>
    </source>
</evidence>
<dbReference type="NCBIfam" id="TIGR00268">
    <property type="entry name" value="ATP-dependent sacrificial sulfur transferase LarE"/>
    <property type="match status" value="1"/>
</dbReference>
<dbReference type="CDD" id="cd01990">
    <property type="entry name" value="LarE-like"/>
    <property type="match status" value="1"/>
</dbReference>